<feature type="compositionally biased region" description="Basic and acidic residues" evidence="1">
    <location>
        <begin position="450"/>
        <end position="460"/>
    </location>
</feature>
<dbReference type="GO" id="GO:0006793">
    <property type="term" value="P:phosphorus metabolic process"/>
    <property type="evidence" value="ECO:0007669"/>
    <property type="project" value="UniProtKB-ARBA"/>
</dbReference>
<feature type="region of interest" description="Disordered" evidence="1">
    <location>
        <begin position="449"/>
        <end position="471"/>
    </location>
</feature>
<dbReference type="PANTHER" id="PTHR21248:SF22">
    <property type="entry name" value="PHOSPHOLIPASE D"/>
    <property type="match status" value="1"/>
</dbReference>
<dbReference type="RefSeq" id="WP_055464636.1">
    <property type="nucleotide sequence ID" value="NZ_CYHG01000019.1"/>
</dbReference>
<reference evidence="4" key="1">
    <citation type="submission" date="2015-08" db="EMBL/GenBank/DDBJ databases">
        <authorList>
            <person name="Varghese N."/>
        </authorList>
    </citation>
    <scope>NUCLEOTIDE SEQUENCE [LARGE SCALE GENOMIC DNA]</scope>
    <source>
        <strain evidence="4">JCM 18476</strain>
    </source>
</reference>
<dbReference type="Gene3D" id="3.30.870.10">
    <property type="entry name" value="Endonuclease Chain A"/>
    <property type="match status" value="2"/>
</dbReference>
<dbReference type="Proteomes" id="UP000182769">
    <property type="component" value="Unassembled WGS sequence"/>
</dbReference>
<feature type="domain" description="Phospholipase D-like" evidence="2">
    <location>
        <begin position="240"/>
        <end position="343"/>
    </location>
</feature>
<protein>
    <submittedName>
        <fullName evidence="3">Phosphatidylserine/phosphatidylglycerophosphate/cardiolipin synthase or related enzyme</fullName>
    </submittedName>
</protein>
<dbReference type="SUPFAM" id="SSF56024">
    <property type="entry name" value="Phospholipase D/nuclease"/>
    <property type="match status" value="2"/>
</dbReference>
<dbReference type="AlphaFoldDB" id="A0A0K6ITU7"/>
<organism evidence="3 4">
    <name type="scientific">Marinomonas fungiae</name>
    <dbReference type="NCBI Taxonomy" id="1137284"/>
    <lineage>
        <taxon>Bacteria</taxon>
        <taxon>Pseudomonadati</taxon>
        <taxon>Pseudomonadota</taxon>
        <taxon>Gammaproteobacteria</taxon>
        <taxon>Oceanospirillales</taxon>
        <taxon>Oceanospirillaceae</taxon>
        <taxon>Marinomonas</taxon>
    </lineage>
</organism>
<evidence type="ECO:0000313" key="4">
    <source>
        <dbReference type="Proteomes" id="UP000182769"/>
    </source>
</evidence>
<dbReference type="Pfam" id="PF13091">
    <property type="entry name" value="PLDc_2"/>
    <property type="match status" value="2"/>
</dbReference>
<evidence type="ECO:0000313" key="3">
    <source>
        <dbReference type="EMBL" id="CUB06536.1"/>
    </source>
</evidence>
<keyword evidence="4" id="KW-1185">Reference proteome</keyword>
<name>A0A0K6ITU7_9GAMM</name>
<feature type="domain" description="Phospholipase D-like" evidence="2">
    <location>
        <begin position="54"/>
        <end position="185"/>
    </location>
</feature>
<sequence>MNLIEKFTKTETKIVDQSNTKLPPVLLPVLPKQVSDPQPINSSLFCNELQSRVVELIDNAEHSVILSTFLLADENVESAVLKAAKRKVRVYILLACETRLDGDVPDDEFGKKCLVQHKEMLNKLSGHVHFASAPHFHAKAVVIDALHETGNAKGLLLTANLTEEALLRNEELGVALSRHQIAEIVNVFRWAIFESAQHHMTSRGEFSAYKSPGNVRYPRELTEILVTSSEDARIREHALALINQAENELIISSFGWQEDHQLVKAICERAKSGLKVTILSRQRPAAMPALLAMKQAGASVMCFKWLHAKAIVVDGMHGMVMSANFQAHGMDQGFELGVKLTGIQVKELMNCLDMFLTNSHNELSIDMSLGMISGGFEAWENNTFKRYSVSEVDIVELSPIKADCLSDMDKHPKIPNANWREKTSHKIEYKWRIEPPVITNASPEYFKPLTAKDETSKKQDSGSPRESYEPKVVRLTKKQLAITVRQEYELAMAKRLKQSELPNARIVLEA</sequence>
<evidence type="ECO:0000259" key="2">
    <source>
        <dbReference type="Pfam" id="PF13091"/>
    </source>
</evidence>
<gene>
    <name evidence="3" type="ORF">Ga0061065_11916</name>
</gene>
<accession>A0A0K6ITU7</accession>
<dbReference type="OrthoDB" id="9177120at2"/>
<dbReference type="EMBL" id="CYHG01000019">
    <property type="protein sequence ID" value="CUB06536.1"/>
    <property type="molecule type" value="Genomic_DNA"/>
</dbReference>
<evidence type="ECO:0000256" key="1">
    <source>
        <dbReference type="SAM" id="MobiDB-lite"/>
    </source>
</evidence>
<dbReference type="InterPro" id="IPR025202">
    <property type="entry name" value="PLD-like_dom"/>
</dbReference>
<dbReference type="STRING" id="1137284.GCA_001418205_03633"/>
<proteinExistence type="predicted"/>
<dbReference type="PANTHER" id="PTHR21248">
    <property type="entry name" value="CARDIOLIPIN SYNTHASE"/>
    <property type="match status" value="1"/>
</dbReference>